<evidence type="ECO:0008006" key="5">
    <source>
        <dbReference type="Google" id="ProtNLM"/>
    </source>
</evidence>
<dbReference type="InterPro" id="IPR036291">
    <property type="entry name" value="NAD(P)-bd_dom_sf"/>
</dbReference>
<organism evidence="3 4">
    <name type="scientific">Sphingomonas changbaiensis NBRC 104936</name>
    <dbReference type="NCBI Taxonomy" id="1219043"/>
    <lineage>
        <taxon>Bacteria</taxon>
        <taxon>Pseudomonadati</taxon>
        <taxon>Pseudomonadota</taxon>
        <taxon>Alphaproteobacteria</taxon>
        <taxon>Sphingomonadales</taxon>
        <taxon>Sphingomonadaceae</taxon>
        <taxon>Sphingomonas</taxon>
    </lineage>
</organism>
<keyword evidence="4" id="KW-1185">Reference proteome</keyword>
<dbReference type="Gene3D" id="3.40.50.720">
    <property type="entry name" value="NAD(P)-binding Rossmann-like Domain"/>
    <property type="match status" value="1"/>
</dbReference>
<protein>
    <recommendedName>
        <fullName evidence="5">NAD-dependent epimerase/dehydratase domain-containing protein</fullName>
    </recommendedName>
</protein>
<dbReference type="Proteomes" id="UP000033202">
    <property type="component" value="Unassembled WGS sequence"/>
</dbReference>
<gene>
    <name evidence="3" type="ORF">SCH01S_01_00750</name>
</gene>
<keyword evidence="1" id="KW-0520">NAD</keyword>
<evidence type="ECO:0000313" key="4">
    <source>
        <dbReference type="Proteomes" id="UP000033202"/>
    </source>
</evidence>
<feature type="region of interest" description="Disordered" evidence="2">
    <location>
        <begin position="264"/>
        <end position="283"/>
    </location>
</feature>
<dbReference type="STRING" id="1219043.SCH01S_01_00750"/>
<comment type="caution">
    <text evidence="3">The sequence shown here is derived from an EMBL/GenBank/DDBJ whole genome shotgun (WGS) entry which is preliminary data.</text>
</comment>
<dbReference type="PANTHER" id="PTHR43574">
    <property type="entry name" value="EPIMERASE-RELATED"/>
    <property type="match status" value="1"/>
</dbReference>
<reference evidence="3 4" key="1">
    <citation type="submission" date="2015-04" db="EMBL/GenBank/DDBJ databases">
        <title>Whole genome shotgun sequence of Sphingomonas changbaiensis NBRC 104936.</title>
        <authorList>
            <person name="Katano-Makiyama Y."/>
            <person name="Hosoyama A."/>
            <person name="Hashimoto M."/>
            <person name="Noguchi M."/>
            <person name="Tsuchikane K."/>
            <person name="Ohji S."/>
            <person name="Yamazoe A."/>
            <person name="Ichikawa N."/>
            <person name="Kimura A."/>
            <person name="Fujita N."/>
        </authorList>
    </citation>
    <scope>NUCLEOTIDE SEQUENCE [LARGE SCALE GENOMIC DNA]</scope>
    <source>
        <strain evidence="3 4">NBRC 104936</strain>
    </source>
</reference>
<sequence>MEGETAERDALSRLLLFGPGYTGERLAAAVEARGWTVARIGREKIGTVPLFEEAVRATHILSTVPPDEDAGDPVLRRCRPALVRAPRWIGHLSSTGVYGDTGGAWVDESAPVGLGRRSARAAADRDWLSLGAHVFRLPGIYGPGRSPLNRVASGAAYRVDRPGQVFSRIHVDDIVAAVIAAFDAPPGAYNIADDEPAPQDEVTAYAARLLGAPLPPVVPLDSLPPAARGFYAENRRIANGRAKRLLGWRPLYPSYREGLRALSATTSPASVSAPPSAAVTDQR</sequence>
<dbReference type="AlphaFoldDB" id="A0A0E9MJD8"/>
<proteinExistence type="predicted"/>
<name>A0A0E9MJD8_9SPHN</name>
<evidence type="ECO:0000256" key="2">
    <source>
        <dbReference type="SAM" id="MobiDB-lite"/>
    </source>
</evidence>
<evidence type="ECO:0000256" key="1">
    <source>
        <dbReference type="ARBA" id="ARBA00023027"/>
    </source>
</evidence>
<evidence type="ECO:0000313" key="3">
    <source>
        <dbReference type="EMBL" id="GAO37912.1"/>
    </source>
</evidence>
<dbReference type="EMBL" id="BBWU01000001">
    <property type="protein sequence ID" value="GAO37912.1"/>
    <property type="molecule type" value="Genomic_DNA"/>
</dbReference>
<accession>A0A0E9MJD8</accession>
<dbReference type="SUPFAM" id="SSF51735">
    <property type="entry name" value="NAD(P)-binding Rossmann-fold domains"/>
    <property type="match status" value="1"/>
</dbReference>